<organism evidence="3">
    <name type="scientific">viral metagenome</name>
    <dbReference type="NCBI Taxonomy" id="1070528"/>
    <lineage>
        <taxon>unclassified sequences</taxon>
        <taxon>metagenomes</taxon>
        <taxon>organismal metagenomes</taxon>
    </lineage>
</organism>
<evidence type="ECO:0008006" key="4">
    <source>
        <dbReference type="Google" id="ProtNLM"/>
    </source>
</evidence>
<feature type="coiled-coil region" evidence="1">
    <location>
        <begin position="29"/>
        <end position="59"/>
    </location>
</feature>
<protein>
    <recommendedName>
        <fullName evidence="4">Transposase</fullName>
    </recommendedName>
</protein>
<gene>
    <name evidence="2" type="ORF">MM171A00153_0058</name>
    <name evidence="3" type="ORF">MM171B00165_0007</name>
</gene>
<evidence type="ECO:0000313" key="3">
    <source>
        <dbReference type="EMBL" id="QJB04831.1"/>
    </source>
</evidence>
<dbReference type="AlphaFoldDB" id="A0A6M3MAC6"/>
<evidence type="ECO:0000256" key="1">
    <source>
        <dbReference type="SAM" id="Coils"/>
    </source>
</evidence>
<reference evidence="3" key="1">
    <citation type="submission" date="2020-03" db="EMBL/GenBank/DDBJ databases">
        <title>The deep terrestrial virosphere.</title>
        <authorList>
            <person name="Holmfeldt K."/>
            <person name="Nilsson E."/>
            <person name="Simone D."/>
            <person name="Lopez-Fernandez M."/>
            <person name="Wu X."/>
            <person name="de Brujin I."/>
            <person name="Lundin D."/>
            <person name="Andersson A."/>
            <person name="Bertilsson S."/>
            <person name="Dopson M."/>
        </authorList>
    </citation>
    <scope>NUCLEOTIDE SEQUENCE</scope>
    <source>
        <strain evidence="2">MM171A00153</strain>
        <strain evidence="3">MM171B00165</strain>
    </source>
</reference>
<sequence length="59" mass="6981">MSRQAIEDRTLMLQVQAEQAKRRGVEDFAARLVDRCARLEVENEKLKRLLRRLEKEGRA</sequence>
<evidence type="ECO:0000313" key="2">
    <source>
        <dbReference type="EMBL" id="QJB01039.1"/>
    </source>
</evidence>
<accession>A0A6M3MAC6</accession>
<name>A0A6M3MAC6_9ZZZZ</name>
<dbReference type="EMBL" id="MT143891">
    <property type="protein sequence ID" value="QJB04831.1"/>
    <property type="molecule type" value="Genomic_DNA"/>
</dbReference>
<proteinExistence type="predicted"/>
<dbReference type="EMBL" id="MT143704">
    <property type="protein sequence ID" value="QJB01039.1"/>
    <property type="molecule type" value="Genomic_DNA"/>
</dbReference>
<keyword evidence="1" id="KW-0175">Coiled coil</keyword>